<dbReference type="FunFam" id="1.10.150.530:FF:000003">
    <property type="entry name" value="Dual-specificity RNA methyltransferase RlmN"/>
    <property type="match status" value="1"/>
</dbReference>
<dbReference type="Pfam" id="PF21016">
    <property type="entry name" value="RlmN_N"/>
    <property type="match status" value="1"/>
</dbReference>
<keyword evidence="7 14" id="KW-0808">Transferase</keyword>
<evidence type="ECO:0000256" key="1">
    <source>
        <dbReference type="ARBA" id="ARBA00004496"/>
    </source>
</evidence>
<dbReference type="PIRSF" id="PIRSF006004">
    <property type="entry name" value="CHP00048"/>
    <property type="match status" value="1"/>
</dbReference>
<dbReference type="InterPro" id="IPR013785">
    <property type="entry name" value="Aldolase_TIM"/>
</dbReference>
<dbReference type="HAMAP" id="MF_01849">
    <property type="entry name" value="RNA_methyltr_RlmN"/>
    <property type="match status" value="1"/>
</dbReference>
<comment type="catalytic activity">
    <reaction evidence="14">
        <text>adenosine(37) in tRNA + 2 reduced [2Fe-2S]-[ferredoxin] + 2 S-adenosyl-L-methionine = 2-methyladenosine(37) in tRNA + 5'-deoxyadenosine + L-methionine + 2 oxidized [2Fe-2S]-[ferredoxin] + S-adenosyl-L-homocysteine</text>
        <dbReference type="Rhea" id="RHEA:43332"/>
        <dbReference type="Rhea" id="RHEA-COMP:10000"/>
        <dbReference type="Rhea" id="RHEA-COMP:10001"/>
        <dbReference type="Rhea" id="RHEA-COMP:10162"/>
        <dbReference type="Rhea" id="RHEA-COMP:10485"/>
        <dbReference type="ChEBI" id="CHEBI:17319"/>
        <dbReference type="ChEBI" id="CHEBI:33737"/>
        <dbReference type="ChEBI" id="CHEBI:33738"/>
        <dbReference type="ChEBI" id="CHEBI:57844"/>
        <dbReference type="ChEBI" id="CHEBI:57856"/>
        <dbReference type="ChEBI" id="CHEBI:59789"/>
        <dbReference type="ChEBI" id="CHEBI:74411"/>
        <dbReference type="ChEBI" id="CHEBI:74497"/>
        <dbReference type="EC" id="2.1.1.192"/>
    </reaction>
</comment>
<evidence type="ECO:0000256" key="5">
    <source>
        <dbReference type="ARBA" id="ARBA00022552"/>
    </source>
</evidence>
<dbReference type="GO" id="GO:0019843">
    <property type="term" value="F:rRNA binding"/>
    <property type="evidence" value="ECO:0007669"/>
    <property type="project" value="UniProtKB-UniRule"/>
</dbReference>
<feature type="binding site" evidence="14">
    <location>
        <position position="303"/>
    </location>
    <ligand>
        <name>S-adenosyl-L-methionine</name>
        <dbReference type="ChEBI" id="CHEBI:59789"/>
    </ligand>
</feature>
<sequence>MANTEKKINLLDLNREGMRELFATFGEKPFRADQVMKWIYHFGVDDFEQMSNINKKLKAKLAAECEIKAPEISVKQVASDGTIKYALLLDGGQEVETVWIPEKDRATLCVSSQVGCALECTFCSTAQQGFNRNLKVSEIIGQVWRVAKDIGMHDGDSTKRPVTNVVMMGMGEPLLNLNNVVPAMELMMDDWAFGLSKRRVTLSTSGVVPALDILKEKIDVALAISLHAPNNELRDVLVPINKKYPIEEFLAACRRYIDGSKANKDVTIEYVMLQGVNDSTDHAHELVKVLKGTPSKINLIPFNPFPGNEYGRSSNSRIDRFSKVLQAAGLTCIVRRTRGDDIDAACGQLVGDVVDRTKRLAKKQQRADNAIAVNVNAG</sequence>
<name>A0A1S1ND66_9GAMM</name>
<accession>A0A1S1ND66</accession>
<evidence type="ECO:0000256" key="13">
    <source>
        <dbReference type="ARBA" id="ARBA00023157"/>
    </source>
</evidence>
<comment type="cofactor">
    <cofactor evidence="14">
        <name>[4Fe-4S] cluster</name>
        <dbReference type="ChEBI" id="CHEBI:49883"/>
    </cofactor>
    <text evidence="14">Binds 1 [4Fe-4S] cluster. The cluster is coordinated with 3 cysteines and an exchangeable S-adenosyl-L-methionine.</text>
</comment>
<keyword evidence="3 14" id="KW-0004">4Fe-4S</keyword>
<evidence type="ECO:0000256" key="7">
    <source>
        <dbReference type="ARBA" id="ARBA00022679"/>
    </source>
</evidence>
<keyword evidence="8 14" id="KW-0949">S-adenosyl-L-methionine</keyword>
<feature type="binding site" evidence="14">
    <location>
        <position position="123"/>
    </location>
    <ligand>
        <name>[4Fe-4S] cluster</name>
        <dbReference type="ChEBI" id="CHEBI:49883"/>
        <note>4Fe-4S-S-AdoMet</note>
    </ligand>
</feature>
<comment type="subcellular location">
    <subcellularLocation>
        <location evidence="1 14">Cytoplasm</location>
    </subcellularLocation>
</comment>
<evidence type="ECO:0000256" key="14">
    <source>
        <dbReference type="HAMAP-Rule" id="MF_01849"/>
    </source>
</evidence>
<keyword evidence="12 14" id="KW-0411">Iron-sulfur</keyword>
<dbReference type="SUPFAM" id="SSF102114">
    <property type="entry name" value="Radical SAM enzymes"/>
    <property type="match status" value="1"/>
</dbReference>
<comment type="catalytic activity">
    <reaction evidence="14">
        <text>adenosine(2503) in 23S rRNA + 2 reduced [2Fe-2S]-[ferredoxin] + 2 S-adenosyl-L-methionine = 2-methyladenosine(2503) in 23S rRNA + 5'-deoxyadenosine + L-methionine + 2 oxidized [2Fe-2S]-[ferredoxin] + S-adenosyl-L-homocysteine</text>
        <dbReference type="Rhea" id="RHEA:42916"/>
        <dbReference type="Rhea" id="RHEA-COMP:10000"/>
        <dbReference type="Rhea" id="RHEA-COMP:10001"/>
        <dbReference type="Rhea" id="RHEA-COMP:10152"/>
        <dbReference type="Rhea" id="RHEA-COMP:10282"/>
        <dbReference type="ChEBI" id="CHEBI:17319"/>
        <dbReference type="ChEBI" id="CHEBI:33737"/>
        <dbReference type="ChEBI" id="CHEBI:33738"/>
        <dbReference type="ChEBI" id="CHEBI:57844"/>
        <dbReference type="ChEBI" id="CHEBI:57856"/>
        <dbReference type="ChEBI" id="CHEBI:59789"/>
        <dbReference type="ChEBI" id="CHEBI:74411"/>
        <dbReference type="ChEBI" id="CHEBI:74497"/>
        <dbReference type="EC" id="2.1.1.192"/>
    </reaction>
</comment>
<dbReference type="NCBIfam" id="NF008396">
    <property type="entry name" value="PRK11194.1"/>
    <property type="match status" value="1"/>
</dbReference>
<evidence type="ECO:0000313" key="16">
    <source>
        <dbReference type="EMBL" id="OHU97751.1"/>
    </source>
</evidence>
<dbReference type="InterPro" id="IPR007197">
    <property type="entry name" value="rSAM"/>
</dbReference>
<evidence type="ECO:0000313" key="17">
    <source>
        <dbReference type="Proteomes" id="UP000180253"/>
    </source>
</evidence>
<dbReference type="GO" id="GO:0030488">
    <property type="term" value="P:tRNA methylation"/>
    <property type="evidence" value="ECO:0007669"/>
    <property type="project" value="UniProtKB-UniRule"/>
</dbReference>
<evidence type="ECO:0000256" key="3">
    <source>
        <dbReference type="ARBA" id="ARBA00022485"/>
    </source>
</evidence>
<keyword evidence="11 14" id="KW-0408">Iron</keyword>
<keyword evidence="13 14" id="KW-1015">Disulfide bond</keyword>
<evidence type="ECO:0000256" key="6">
    <source>
        <dbReference type="ARBA" id="ARBA00022603"/>
    </source>
</evidence>
<dbReference type="GO" id="GO:0070475">
    <property type="term" value="P:rRNA base methylation"/>
    <property type="evidence" value="ECO:0007669"/>
    <property type="project" value="UniProtKB-UniRule"/>
</dbReference>
<feature type="binding site" evidence="14">
    <location>
        <position position="120"/>
    </location>
    <ligand>
        <name>[4Fe-4S] cluster</name>
        <dbReference type="ChEBI" id="CHEBI:49883"/>
        <note>4Fe-4S-S-AdoMet</note>
    </ligand>
</feature>
<keyword evidence="5 14" id="KW-0698">rRNA processing</keyword>
<comment type="caution">
    <text evidence="16">The sequence shown here is derived from an EMBL/GenBank/DDBJ whole genome shotgun (WGS) entry which is preliminary data.</text>
</comment>
<dbReference type="NCBIfam" id="TIGR00048">
    <property type="entry name" value="rRNA_mod_RlmN"/>
    <property type="match status" value="1"/>
</dbReference>
<feature type="binding site" evidence="14">
    <location>
        <begin position="225"/>
        <end position="227"/>
    </location>
    <ligand>
        <name>S-adenosyl-L-methionine</name>
        <dbReference type="ChEBI" id="CHEBI:59789"/>
    </ligand>
</feature>
<evidence type="ECO:0000256" key="9">
    <source>
        <dbReference type="ARBA" id="ARBA00022694"/>
    </source>
</evidence>
<dbReference type="GO" id="GO:0070040">
    <property type="term" value="F:rRNA (adenine(2503)-C2-)-methyltransferase activity"/>
    <property type="evidence" value="ECO:0007669"/>
    <property type="project" value="UniProtKB-UniRule"/>
</dbReference>
<keyword evidence="9 14" id="KW-0819">tRNA processing</keyword>
<dbReference type="EC" id="2.1.1.192" evidence="14"/>
<dbReference type="InterPro" id="IPR058240">
    <property type="entry name" value="rSAM_sf"/>
</dbReference>
<dbReference type="InterPro" id="IPR048641">
    <property type="entry name" value="RlmN_N"/>
</dbReference>
<dbReference type="GO" id="GO:0002935">
    <property type="term" value="F:tRNA (adenine(37)-C2)-methyltransferase activity"/>
    <property type="evidence" value="ECO:0007669"/>
    <property type="project" value="UniProtKB-UniRule"/>
</dbReference>
<dbReference type="EMBL" id="MNAN01000009">
    <property type="protein sequence ID" value="OHU97751.1"/>
    <property type="molecule type" value="Genomic_DNA"/>
</dbReference>
<dbReference type="FunFam" id="3.20.20.70:FF:000008">
    <property type="entry name" value="Dual-specificity RNA methyltransferase RlmN"/>
    <property type="match status" value="1"/>
</dbReference>
<dbReference type="PANTHER" id="PTHR30544">
    <property type="entry name" value="23S RRNA METHYLTRANSFERASE"/>
    <property type="match status" value="1"/>
</dbReference>
<dbReference type="Pfam" id="PF04055">
    <property type="entry name" value="Radical_SAM"/>
    <property type="match status" value="1"/>
</dbReference>
<proteinExistence type="inferred from homology"/>
<dbReference type="SFLD" id="SFLDF00275">
    <property type="entry name" value="adenosine_C2_methyltransferase"/>
    <property type="match status" value="1"/>
</dbReference>
<dbReference type="AlphaFoldDB" id="A0A1S1ND66"/>
<evidence type="ECO:0000256" key="4">
    <source>
        <dbReference type="ARBA" id="ARBA00022490"/>
    </source>
</evidence>
<gene>
    <name evidence="14" type="primary">rlmN</name>
    <name evidence="16" type="ORF">BIW53_01305</name>
</gene>
<dbReference type="InterPro" id="IPR027492">
    <property type="entry name" value="RNA_MTrfase_RlmN"/>
</dbReference>
<evidence type="ECO:0000256" key="12">
    <source>
        <dbReference type="ARBA" id="ARBA00023014"/>
    </source>
</evidence>
<feature type="binding site" evidence="14">
    <location>
        <position position="116"/>
    </location>
    <ligand>
        <name>[4Fe-4S] cluster</name>
        <dbReference type="ChEBI" id="CHEBI:49883"/>
        <note>4Fe-4S-S-AdoMet</note>
    </ligand>
</feature>
<keyword evidence="17" id="KW-1185">Reference proteome</keyword>
<evidence type="ECO:0000256" key="8">
    <source>
        <dbReference type="ARBA" id="ARBA00022691"/>
    </source>
</evidence>
<comment type="miscellaneous">
    <text evidence="14">Reaction proceeds by a ping-pong mechanism involving intermediate methylation of a conserved cysteine residue.</text>
</comment>
<feature type="binding site" evidence="14">
    <location>
        <begin position="171"/>
        <end position="172"/>
    </location>
    <ligand>
        <name>S-adenosyl-L-methionine</name>
        <dbReference type="ChEBI" id="CHEBI:59789"/>
    </ligand>
</feature>
<dbReference type="InterPro" id="IPR004383">
    <property type="entry name" value="rRNA_lsu_MTrfase_RlmN/Cfr"/>
</dbReference>
<dbReference type="PROSITE" id="PS51918">
    <property type="entry name" value="RADICAL_SAM"/>
    <property type="match status" value="1"/>
</dbReference>
<dbReference type="RefSeq" id="WP_070989886.1">
    <property type="nucleotide sequence ID" value="NZ_CBCSHD010000002.1"/>
</dbReference>
<dbReference type="Proteomes" id="UP000180253">
    <property type="component" value="Unassembled WGS sequence"/>
</dbReference>
<dbReference type="PANTHER" id="PTHR30544:SF5">
    <property type="entry name" value="RADICAL SAM CORE DOMAIN-CONTAINING PROTEIN"/>
    <property type="match status" value="1"/>
</dbReference>
<reference evidence="16 17" key="1">
    <citation type="submission" date="2016-10" db="EMBL/GenBank/DDBJ databases">
        <title>Pseudoalteromonas amylolytica sp. nov., isolated from the surface seawater.</title>
        <authorList>
            <person name="Wu Y.-H."/>
            <person name="Cheng H."/>
            <person name="Jin X.-B."/>
            <person name="Wang C.-S."/>
            <person name="Xu X.-W."/>
        </authorList>
    </citation>
    <scope>NUCLEOTIDE SEQUENCE [LARGE SCALE GENOMIC DNA]</scope>
    <source>
        <strain evidence="16 17">JCM 12483</strain>
    </source>
</reference>
<evidence type="ECO:0000256" key="2">
    <source>
        <dbReference type="ARBA" id="ARBA00007544"/>
    </source>
</evidence>
<comment type="similarity">
    <text evidence="2 14">Belongs to the radical SAM superfamily. RlmN family.</text>
</comment>
<evidence type="ECO:0000256" key="11">
    <source>
        <dbReference type="ARBA" id="ARBA00023004"/>
    </source>
</evidence>
<feature type="binding site" evidence="14">
    <location>
        <position position="203"/>
    </location>
    <ligand>
        <name>S-adenosyl-L-methionine</name>
        <dbReference type="ChEBI" id="CHEBI:59789"/>
    </ligand>
</feature>
<dbReference type="OrthoDB" id="9793973at2"/>
<dbReference type="GO" id="GO:0005737">
    <property type="term" value="C:cytoplasm"/>
    <property type="evidence" value="ECO:0007669"/>
    <property type="project" value="UniProtKB-SubCell"/>
</dbReference>
<feature type="active site" description="Proton acceptor" evidence="14">
    <location>
        <position position="96"/>
    </location>
</feature>
<evidence type="ECO:0000259" key="15">
    <source>
        <dbReference type="PROSITE" id="PS51918"/>
    </source>
</evidence>
<dbReference type="Gene3D" id="3.20.20.70">
    <property type="entry name" value="Aldolase class I"/>
    <property type="match status" value="1"/>
</dbReference>
<feature type="domain" description="Radical SAM core" evidence="15">
    <location>
        <begin position="102"/>
        <end position="341"/>
    </location>
</feature>
<dbReference type="CDD" id="cd01335">
    <property type="entry name" value="Radical_SAM"/>
    <property type="match status" value="1"/>
</dbReference>
<evidence type="ECO:0000256" key="10">
    <source>
        <dbReference type="ARBA" id="ARBA00022723"/>
    </source>
</evidence>
<keyword evidence="6 14" id="KW-0489">Methyltransferase</keyword>
<dbReference type="GO" id="GO:0046872">
    <property type="term" value="F:metal ion binding"/>
    <property type="evidence" value="ECO:0007669"/>
    <property type="project" value="UniProtKB-KW"/>
</dbReference>
<dbReference type="InterPro" id="IPR040072">
    <property type="entry name" value="Methyltransferase_A"/>
</dbReference>
<keyword evidence="4 14" id="KW-0963">Cytoplasm</keyword>
<keyword evidence="10 14" id="KW-0479">Metal-binding</keyword>
<protein>
    <recommendedName>
        <fullName evidence="14">Dual-specificity RNA methyltransferase RlmN</fullName>
        <ecNumber evidence="14">2.1.1.192</ecNumber>
    </recommendedName>
    <alternativeName>
        <fullName evidence="14">23S rRNA (adenine(2503)-C(2))-methyltransferase</fullName>
    </alternativeName>
    <alternativeName>
        <fullName evidence="14">23S rRNA m2A2503 methyltransferase</fullName>
    </alternativeName>
    <alternativeName>
        <fullName evidence="14">Ribosomal RNA large subunit methyltransferase N</fullName>
    </alternativeName>
    <alternativeName>
        <fullName evidence="14">tRNA (adenine(37)-C(2))-methyltransferase</fullName>
    </alternativeName>
    <alternativeName>
        <fullName evidence="14">tRNA m2A37 methyltransferase</fullName>
    </alternativeName>
</protein>
<feature type="disulfide bond" description="(transient)" evidence="14">
    <location>
        <begin position="109"/>
        <end position="346"/>
    </location>
</feature>
<feature type="active site" description="S-methylcysteine intermediate" evidence="14">
    <location>
        <position position="346"/>
    </location>
</feature>
<dbReference type="GO" id="GO:0000049">
    <property type="term" value="F:tRNA binding"/>
    <property type="evidence" value="ECO:0007669"/>
    <property type="project" value="UniProtKB-UniRule"/>
</dbReference>
<dbReference type="Gene3D" id="1.10.150.530">
    <property type="match status" value="1"/>
</dbReference>
<comment type="function">
    <text evidence="14">Specifically methylates position 2 of adenine 2503 in 23S rRNA and position 2 of adenine 37 in tRNAs. m2A2503 modification seems to play a crucial role in the proofreading step occurring at the peptidyl transferase center and thus would serve to optimize ribosomal fidelity.</text>
</comment>
<dbReference type="SFLD" id="SFLDS00029">
    <property type="entry name" value="Radical_SAM"/>
    <property type="match status" value="1"/>
</dbReference>
<dbReference type="SFLD" id="SFLDG01062">
    <property type="entry name" value="methyltransferase_(Class_A)"/>
    <property type="match status" value="1"/>
</dbReference>
<organism evidence="16 17">
    <name type="scientific">Pseudoalteromonas byunsanensis</name>
    <dbReference type="NCBI Taxonomy" id="327939"/>
    <lineage>
        <taxon>Bacteria</taxon>
        <taxon>Pseudomonadati</taxon>
        <taxon>Pseudomonadota</taxon>
        <taxon>Gammaproteobacteria</taxon>
        <taxon>Alteromonadales</taxon>
        <taxon>Pseudoalteromonadaceae</taxon>
        <taxon>Pseudoalteromonas</taxon>
    </lineage>
</organism>
<dbReference type="GO" id="GO:0051539">
    <property type="term" value="F:4 iron, 4 sulfur cluster binding"/>
    <property type="evidence" value="ECO:0007669"/>
    <property type="project" value="UniProtKB-UniRule"/>
</dbReference>
<dbReference type="STRING" id="327939.BIW53_01305"/>